<evidence type="ECO:0000256" key="1">
    <source>
        <dbReference type="SAM" id="Phobius"/>
    </source>
</evidence>
<reference evidence="3" key="1">
    <citation type="submission" date="2015-12" db="EMBL/GenBank/DDBJ databases">
        <authorList>
            <person name="Lodha T.D."/>
            <person name="Chintalapati S."/>
            <person name="Chintalapati V.R."/>
            <person name="Sravanthi T."/>
        </authorList>
    </citation>
    <scope>NUCLEOTIDE SEQUENCE [LARGE SCALE GENOMIC DNA]</scope>
    <source>
        <strain evidence="3">JC133</strain>
    </source>
</reference>
<evidence type="ECO:0000313" key="3">
    <source>
        <dbReference type="Proteomes" id="UP000237350"/>
    </source>
</evidence>
<sequence>MDIYRFLTDLAVRRLLLGTILALAGAGSLLAAPPAGRGAGTVLAAGGAVLLLSGICAGLRARRGARGYPDEYRAIARTLGLRRSLGLALRLELLLLLAGAVTAPLAEGDSFLRGAALGAATTAGILLLFDGIHRRRLPSHPPAWYDPAV</sequence>
<dbReference type="RefSeq" id="WP_103679059.1">
    <property type="nucleotide sequence ID" value="NZ_LPWH01000002.1"/>
</dbReference>
<accession>A0A2S4K0X5</accession>
<dbReference type="EMBL" id="LPWH01000002">
    <property type="protein sequence ID" value="POR05417.1"/>
    <property type="molecule type" value="Genomic_DNA"/>
</dbReference>
<feature type="transmembrane region" description="Helical" evidence="1">
    <location>
        <begin position="87"/>
        <end position="105"/>
    </location>
</feature>
<keyword evidence="1" id="KW-0472">Membrane</keyword>
<keyword evidence="3" id="KW-1185">Reference proteome</keyword>
<proteinExistence type="predicted"/>
<dbReference type="AlphaFoldDB" id="A0A2S4K0X5"/>
<dbReference type="Proteomes" id="UP000237350">
    <property type="component" value="Unassembled WGS sequence"/>
</dbReference>
<keyword evidence="1" id="KW-1133">Transmembrane helix</keyword>
<feature type="transmembrane region" description="Helical" evidence="1">
    <location>
        <begin position="111"/>
        <end position="129"/>
    </location>
</feature>
<comment type="caution">
    <text evidence="2">The sequence shown here is derived from an EMBL/GenBank/DDBJ whole genome shotgun (WGS) entry which is preliminary data.</text>
</comment>
<evidence type="ECO:0000313" key="2">
    <source>
        <dbReference type="EMBL" id="POR05417.1"/>
    </source>
</evidence>
<gene>
    <name evidence="2" type="ORF">AU468_00645</name>
</gene>
<feature type="transmembrane region" description="Helical" evidence="1">
    <location>
        <begin position="41"/>
        <end position="59"/>
    </location>
</feature>
<keyword evidence="1" id="KW-0812">Transmembrane</keyword>
<name>A0A2S4K0X5_9SPIO</name>
<protein>
    <submittedName>
        <fullName evidence="2">Uncharacterized protein</fullName>
    </submittedName>
</protein>
<organism evidence="2 3">
    <name type="scientific">Alkalispirochaeta sphaeroplastigenens</name>
    <dbReference type="NCBI Taxonomy" id="1187066"/>
    <lineage>
        <taxon>Bacteria</taxon>
        <taxon>Pseudomonadati</taxon>
        <taxon>Spirochaetota</taxon>
        <taxon>Spirochaetia</taxon>
        <taxon>Spirochaetales</taxon>
        <taxon>Spirochaetaceae</taxon>
        <taxon>Alkalispirochaeta</taxon>
    </lineage>
</organism>